<comment type="caution">
    <text evidence="6">The sequence shown here is derived from an EMBL/GenBank/DDBJ whole genome shotgun (WGS) entry which is preliminary data.</text>
</comment>
<evidence type="ECO:0000313" key="8">
    <source>
        <dbReference type="Proteomes" id="UP000663854"/>
    </source>
</evidence>
<dbReference type="EMBL" id="CAJNOL010001841">
    <property type="protein sequence ID" value="CAF1426874.1"/>
    <property type="molecule type" value="Genomic_DNA"/>
</dbReference>
<evidence type="ECO:0000313" key="9">
    <source>
        <dbReference type="Proteomes" id="UP000663870"/>
    </source>
</evidence>
<evidence type="ECO:0000259" key="5">
    <source>
        <dbReference type="PROSITE" id="PS50072"/>
    </source>
</evidence>
<accession>A0A814UB79</accession>
<dbReference type="GO" id="GO:0003755">
    <property type="term" value="F:peptidyl-prolyl cis-trans isomerase activity"/>
    <property type="evidence" value="ECO:0007669"/>
    <property type="project" value="UniProtKB-KW"/>
</dbReference>
<evidence type="ECO:0000256" key="4">
    <source>
        <dbReference type="SAM" id="Coils"/>
    </source>
</evidence>
<keyword evidence="9" id="KW-1185">Reference proteome</keyword>
<dbReference type="PRINTS" id="PR00153">
    <property type="entry name" value="CSAPPISMRASE"/>
</dbReference>
<dbReference type="Gene3D" id="2.40.100.10">
    <property type="entry name" value="Cyclophilin-like"/>
    <property type="match status" value="1"/>
</dbReference>
<evidence type="ECO:0000256" key="2">
    <source>
        <dbReference type="ARBA" id="ARBA00023110"/>
    </source>
</evidence>
<dbReference type="InterPro" id="IPR029000">
    <property type="entry name" value="Cyclophilin-like_dom_sf"/>
</dbReference>
<evidence type="ECO:0000256" key="3">
    <source>
        <dbReference type="ARBA" id="ARBA00023235"/>
    </source>
</evidence>
<dbReference type="AlphaFoldDB" id="A0A814UB79"/>
<dbReference type="EMBL" id="CAJNOH010001072">
    <property type="protein sequence ID" value="CAF1172077.1"/>
    <property type="molecule type" value="Genomic_DNA"/>
</dbReference>
<dbReference type="InterPro" id="IPR044665">
    <property type="entry name" value="E_coli_cyclophilin_A-like"/>
</dbReference>
<dbReference type="PANTHER" id="PTHR43246">
    <property type="entry name" value="PEPTIDYL-PROLYL CIS-TRANS ISOMERASE CYP38, CHLOROPLASTIC"/>
    <property type="match status" value="1"/>
</dbReference>
<dbReference type="Proteomes" id="UP000663870">
    <property type="component" value="Unassembled WGS sequence"/>
</dbReference>
<feature type="coiled-coil region" evidence="4">
    <location>
        <begin position="25"/>
        <end position="57"/>
    </location>
</feature>
<feature type="domain" description="PPIase cyclophilin-type" evidence="5">
    <location>
        <begin position="177"/>
        <end position="294"/>
    </location>
</feature>
<keyword evidence="3" id="KW-0413">Isomerase</keyword>
<organism evidence="6 8">
    <name type="scientific">Rotaria sordida</name>
    <dbReference type="NCBI Taxonomy" id="392033"/>
    <lineage>
        <taxon>Eukaryota</taxon>
        <taxon>Metazoa</taxon>
        <taxon>Spiralia</taxon>
        <taxon>Gnathifera</taxon>
        <taxon>Rotifera</taxon>
        <taxon>Eurotatoria</taxon>
        <taxon>Bdelloidea</taxon>
        <taxon>Philodinida</taxon>
        <taxon>Philodinidae</taxon>
        <taxon>Rotaria</taxon>
    </lineage>
</organism>
<keyword evidence="4" id="KW-0175">Coiled coil</keyword>
<keyword evidence="2" id="KW-0697">Rotamase</keyword>
<name>A0A814UB79_9BILA</name>
<evidence type="ECO:0000313" key="6">
    <source>
        <dbReference type="EMBL" id="CAF1172077.1"/>
    </source>
</evidence>
<dbReference type="EC" id="5.2.1.8" evidence="1"/>
<protein>
    <recommendedName>
        <fullName evidence="1">peptidylprolyl isomerase</fullName>
        <ecNumber evidence="1">5.2.1.8</ecNumber>
    </recommendedName>
</protein>
<dbReference type="SUPFAM" id="SSF50891">
    <property type="entry name" value="Cyclophilin-like"/>
    <property type="match status" value="1"/>
</dbReference>
<dbReference type="PROSITE" id="PS50072">
    <property type="entry name" value="CSA_PPIASE_2"/>
    <property type="match status" value="1"/>
</dbReference>
<reference evidence="6" key="1">
    <citation type="submission" date="2021-02" db="EMBL/GenBank/DDBJ databases">
        <authorList>
            <person name="Nowell W R."/>
        </authorList>
    </citation>
    <scope>NUCLEOTIDE SEQUENCE</scope>
</reference>
<gene>
    <name evidence="7" type="ORF">JXQ802_LOCUS36196</name>
    <name evidence="6" type="ORF">PYM288_LOCUS23330</name>
</gene>
<dbReference type="InterPro" id="IPR002130">
    <property type="entry name" value="Cyclophilin-type_PPIase_dom"/>
</dbReference>
<evidence type="ECO:0000256" key="1">
    <source>
        <dbReference type="ARBA" id="ARBA00013194"/>
    </source>
</evidence>
<dbReference type="Gene3D" id="1.20.1270.10">
    <property type="match status" value="1"/>
</dbReference>
<dbReference type="InterPro" id="IPR029048">
    <property type="entry name" value="HSP70_C_sf"/>
</dbReference>
<dbReference type="SUPFAM" id="SSF100934">
    <property type="entry name" value="Heat shock protein 70kD (HSP70), C-terminal subdomain"/>
    <property type="match status" value="1"/>
</dbReference>
<sequence length="334" mass="36706">MEKIATIKDEKLADKIDAGDKKKINDTIEETLKWLELNQRRAETEEFEHKLKEIERICSPLMIKLYGGAGGPHLGAGGNSAESTIELIKIIAIVLVAILIKPVATATSATATATTTTATTTSATTISTTTATTTTMTTTATTTFLLFTIILKYSIHCYPSTYCIRFDTNIEDQNKPIIINVTQSWSPLGANHLYDIIHSSFYSVPAAFFRVVPKFVVQFGISGDPTQNVLWNKTILDDPVKMSNLMGTVSYATDGPNTRTTQLFINYDNNSRLDALGFSPLGIVTTGFDIVNAIFNPTPGNSDGVDQDQYSTKGNRWIIAQYPKINFIEKNLNN</sequence>
<dbReference type="Proteomes" id="UP000663854">
    <property type="component" value="Unassembled WGS sequence"/>
</dbReference>
<proteinExistence type="predicted"/>
<dbReference type="Pfam" id="PF00160">
    <property type="entry name" value="Pro_isomerase"/>
    <property type="match status" value="1"/>
</dbReference>
<evidence type="ECO:0000313" key="7">
    <source>
        <dbReference type="EMBL" id="CAF1426874.1"/>
    </source>
</evidence>